<keyword evidence="2" id="KW-0378">Hydrolase</keyword>
<sequence length="242" mass="25837">MSLPAIFLAHPFAHRGLHDRAVGVIENSSAAFDAAVEAGYGIELDVQMSRDGVPVVFHDDMLDRLTSRRGPVADLTAQELETVALDGSTDTILPLPYVLERIGGRVPVLVEIKDQGARDGFPAAVGHAIAAATGPIAVMSFNPSYIHGLEGLNAPRGLTTCAAEDYGSDLPAETRSRLARIADWGPGLSFVSHDHRHLEDSRIADLKAEGASILCWTIRSKVDAGAALKLAHQITFEGFRPD</sequence>
<feature type="domain" description="GP-PDE" evidence="1">
    <location>
        <begin position="9"/>
        <end position="242"/>
    </location>
</feature>
<dbReference type="RefSeq" id="WP_085854391.1">
    <property type="nucleotide sequence ID" value="NZ_FOPF01000006.1"/>
</dbReference>
<accession>A0A1Y5SZH5</accession>
<dbReference type="PANTHER" id="PTHR46211:SF1">
    <property type="entry name" value="GLYCEROPHOSPHODIESTER PHOSPHODIESTERASE, CYTOPLASMIC"/>
    <property type="match status" value="1"/>
</dbReference>
<dbReference type="Pfam" id="PF03009">
    <property type="entry name" value="GDPD"/>
    <property type="match status" value="1"/>
</dbReference>
<evidence type="ECO:0000313" key="2">
    <source>
        <dbReference type="EMBL" id="SLN52199.1"/>
    </source>
</evidence>
<dbReference type="EC" id="3.1.4.46" evidence="2"/>
<keyword evidence="3" id="KW-1185">Reference proteome</keyword>
<dbReference type="PANTHER" id="PTHR46211">
    <property type="entry name" value="GLYCEROPHOSPHORYL DIESTER PHOSPHODIESTERASE"/>
    <property type="match status" value="1"/>
</dbReference>
<dbReference type="InterPro" id="IPR030395">
    <property type="entry name" value="GP_PDE_dom"/>
</dbReference>
<gene>
    <name evidence="2" type="primary">glpQ1</name>
    <name evidence="2" type="ORF">PAM7066_02422</name>
</gene>
<dbReference type="Proteomes" id="UP000193870">
    <property type="component" value="Unassembled WGS sequence"/>
</dbReference>
<reference evidence="2 3" key="1">
    <citation type="submission" date="2017-03" db="EMBL/GenBank/DDBJ databases">
        <authorList>
            <person name="Afonso C.L."/>
            <person name="Miller P.J."/>
            <person name="Scott M.A."/>
            <person name="Spackman E."/>
            <person name="Goraichik I."/>
            <person name="Dimitrov K.M."/>
            <person name="Suarez D.L."/>
            <person name="Swayne D.E."/>
        </authorList>
    </citation>
    <scope>NUCLEOTIDE SEQUENCE [LARGE SCALE GENOMIC DNA]</scope>
    <source>
        <strain evidence="2 3">CECT 7066</strain>
    </source>
</reference>
<dbReference type="AlphaFoldDB" id="A0A1Y5SZH5"/>
<organism evidence="2 3">
    <name type="scientific">Palleronia marisminoris</name>
    <dbReference type="NCBI Taxonomy" id="315423"/>
    <lineage>
        <taxon>Bacteria</taxon>
        <taxon>Pseudomonadati</taxon>
        <taxon>Pseudomonadota</taxon>
        <taxon>Alphaproteobacteria</taxon>
        <taxon>Rhodobacterales</taxon>
        <taxon>Roseobacteraceae</taxon>
        <taxon>Palleronia</taxon>
    </lineage>
</organism>
<dbReference type="InterPro" id="IPR017946">
    <property type="entry name" value="PLC-like_Pdiesterase_TIM-brl"/>
</dbReference>
<dbReference type="GO" id="GO:0008889">
    <property type="term" value="F:glycerophosphodiester phosphodiesterase activity"/>
    <property type="evidence" value="ECO:0007669"/>
    <property type="project" value="UniProtKB-EC"/>
</dbReference>
<dbReference type="OrthoDB" id="384721at2"/>
<proteinExistence type="predicted"/>
<evidence type="ECO:0000259" key="1">
    <source>
        <dbReference type="PROSITE" id="PS51704"/>
    </source>
</evidence>
<dbReference type="Gene3D" id="3.20.20.190">
    <property type="entry name" value="Phosphatidylinositol (PI) phosphodiesterase"/>
    <property type="match status" value="1"/>
</dbReference>
<evidence type="ECO:0000313" key="3">
    <source>
        <dbReference type="Proteomes" id="UP000193870"/>
    </source>
</evidence>
<name>A0A1Y5SZH5_9RHOB</name>
<dbReference type="PROSITE" id="PS51704">
    <property type="entry name" value="GP_PDE"/>
    <property type="match status" value="1"/>
</dbReference>
<dbReference type="EMBL" id="FWFV01000006">
    <property type="protein sequence ID" value="SLN52199.1"/>
    <property type="molecule type" value="Genomic_DNA"/>
</dbReference>
<dbReference type="SUPFAM" id="SSF51695">
    <property type="entry name" value="PLC-like phosphodiesterases"/>
    <property type="match status" value="1"/>
</dbReference>
<dbReference type="STRING" id="315423.SAMN04488020_106188"/>
<protein>
    <submittedName>
        <fullName evidence="2">Putative glycerophosphoryl diester phosphodiesterase 1</fullName>
        <ecNumber evidence="2">3.1.4.46</ecNumber>
    </submittedName>
</protein>
<dbReference type="GO" id="GO:0006629">
    <property type="term" value="P:lipid metabolic process"/>
    <property type="evidence" value="ECO:0007669"/>
    <property type="project" value="InterPro"/>
</dbReference>